<evidence type="ECO:0000256" key="1">
    <source>
        <dbReference type="SAM" id="Phobius"/>
    </source>
</evidence>
<dbReference type="InterPro" id="IPR032466">
    <property type="entry name" value="Metal_Hydrolase"/>
</dbReference>
<dbReference type="GO" id="GO:0016810">
    <property type="term" value="F:hydrolase activity, acting on carbon-nitrogen (but not peptide) bonds"/>
    <property type="evidence" value="ECO:0007669"/>
    <property type="project" value="InterPro"/>
</dbReference>
<dbReference type="eggNOG" id="COG1228">
    <property type="taxonomic scope" value="Bacteria"/>
</dbReference>
<dbReference type="InterPro" id="IPR011059">
    <property type="entry name" value="Metal-dep_hydrolase_composite"/>
</dbReference>
<dbReference type="PANTHER" id="PTHR43135:SF3">
    <property type="entry name" value="ALPHA-D-RIBOSE 1-METHYLPHOSPHONATE 5-TRIPHOSPHATE DIPHOSPHATASE"/>
    <property type="match status" value="1"/>
</dbReference>
<reference evidence="3 4" key="1">
    <citation type="journal article" date="2013" name="Genome Announc.">
        <title>Complete genome sequence of Simiduia agarivorans SA1(T), a marine bacterium able to degrade a variety of polysaccharides.</title>
        <authorList>
            <person name="Lin S.Y."/>
            <person name="Shieh W.Y."/>
            <person name="Chen J.S."/>
            <person name="Tang S.L."/>
        </authorList>
    </citation>
    <scope>NUCLEOTIDE SEQUENCE [LARGE SCALE GENOMIC DNA]</scope>
    <source>
        <strain evidence="4">DSM 21679 / JCM 13881 / BCRC 17597 / SA1</strain>
    </source>
</reference>
<organism evidence="3 4">
    <name type="scientific">Simiduia agarivorans (strain DSM 21679 / JCM 13881 / BCRC 17597 / SA1)</name>
    <dbReference type="NCBI Taxonomy" id="1117647"/>
    <lineage>
        <taxon>Bacteria</taxon>
        <taxon>Pseudomonadati</taxon>
        <taxon>Pseudomonadota</taxon>
        <taxon>Gammaproteobacteria</taxon>
        <taxon>Cellvibrionales</taxon>
        <taxon>Cellvibrionaceae</taxon>
        <taxon>Simiduia</taxon>
    </lineage>
</organism>
<keyword evidence="1" id="KW-0472">Membrane</keyword>
<dbReference type="EMBL" id="CP003746">
    <property type="protein sequence ID" value="AFV00983.1"/>
    <property type="molecule type" value="Genomic_DNA"/>
</dbReference>
<dbReference type="Gene3D" id="2.30.40.10">
    <property type="entry name" value="Urease, subunit C, domain 1"/>
    <property type="match status" value="1"/>
</dbReference>
<keyword evidence="4" id="KW-1185">Reference proteome</keyword>
<dbReference type="SUPFAM" id="SSF51338">
    <property type="entry name" value="Composite domain of metallo-dependent hydrolases"/>
    <property type="match status" value="1"/>
</dbReference>
<keyword evidence="1" id="KW-0812">Transmembrane</keyword>
<gene>
    <name evidence="3" type="ordered locus">M5M_19290</name>
</gene>
<sequence length="496" mass="54253">MNKWLRRTAIFLGVMIPLSGLIAYLVVDNALARMYGETTPLAKPQLGAESPDKYLLTNVQVLSADGRGFESDLSVLIADGTIESIGHAQTFGNSIPRVDGGGQYLVPGLTDSHVHLWRSRNDLLLYLANGVTQVREMHAQPHHLNWRETLSAGALGPDLYLVAAQLATYPFWEGLWRTFTTERQVVGSRSATRARIPALIAQGYDAIKASSFLSREHYLTASDAISDSQIPLVGHLPLEANLADLWSSNQRELAHVEELVKALAREIGGYTGAKQNEFLAHVRARRQAVAKQLRARDIAVTTTIALVHSFAGQKLDLQSALAQVEFNYVNPGVARGQAMGWLPGVNPYQVPASRKVGDWQRRYADYWDTYAKAHVLMLEALYAEGVMLLAGTDASVPVMVPGFSMHSELLALQAAGLSPTDVLAAATRSPGHWMNWNTGKIAVGYRANLILLRDNPLEDIAATASLESVIIRGRFLTRQDLDALLLAVEHANRAAD</sequence>
<dbReference type="SUPFAM" id="SSF51556">
    <property type="entry name" value="Metallo-dependent hydrolases"/>
    <property type="match status" value="1"/>
</dbReference>
<evidence type="ECO:0000259" key="2">
    <source>
        <dbReference type="Pfam" id="PF01979"/>
    </source>
</evidence>
<evidence type="ECO:0000313" key="4">
    <source>
        <dbReference type="Proteomes" id="UP000000466"/>
    </source>
</evidence>
<dbReference type="STRING" id="1117647.M5M_19290"/>
<evidence type="ECO:0000313" key="3">
    <source>
        <dbReference type="EMBL" id="AFV00983.1"/>
    </source>
</evidence>
<dbReference type="InterPro" id="IPR051781">
    <property type="entry name" value="Metallo-dep_Hydrolase"/>
</dbReference>
<dbReference type="KEGG" id="saga:M5M_19290"/>
<feature type="domain" description="Amidohydrolase-related" evidence="2">
    <location>
        <begin position="371"/>
        <end position="474"/>
    </location>
</feature>
<dbReference type="RefSeq" id="WP_015049133.1">
    <property type="nucleotide sequence ID" value="NC_018868.3"/>
</dbReference>
<feature type="transmembrane region" description="Helical" evidence="1">
    <location>
        <begin position="9"/>
        <end position="27"/>
    </location>
</feature>
<proteinExistence type="predicted"/>
<accession>K4L439</accession>
<dbReference type="Proteomes" id="UP000000466">
    <property type="component" value="Chromosome"/>
</dbReference>
<keyword evidence="1" id="KW-1133">Transmembrane helix</keyword>
<dbReference type="PANTHER" id="PTHR43135">
    <property type="entry name" value="ALPHA-D-RIBOSE 1-METHYLPHOSPHONATE 5-TRIPHOSPHATE DIPHOSPHATASE"/>
    <property type="match status" value="1"/>
</dbReference>
<dbReference type="Pfam" id="PF01979">
    <property type="entry name" value="Amidohydro_1"/>
    <property type="match status" value="1"/>
</dbReference>
<name>K4L439_SIMAS</name>
<protein>
    <submittedName>
        <fullName evidence="3">Amidohydrolase</fullName>
    </submittedName>
</protein>
<dbReference type="AlphaFoldDB" id="K4L439"/>
<dbReference type="Gene3D" id="3.20.20.140">
    <property type="entry name" value="Metal-dependent hydrolases"/>
    <property type="match status" value="1"/>
</dbReference>
<dbReference type="HOGENOM" id="CLU_023620_4_1_6"/>
<dbReference type="InterPro" id="IPR006680">
    <property type="entry name" value="Amidohydro-rel"/>
</dbReference>
<dbReference type="OrthoDB" id="9807210at2"/>